<keyword evidence="2 6" id="KW-0819">tRNA processing</keyword>
<dbReference type="InterPro" id="IPR012094">
    <property type="entry name" value="tRNA_Ile_lys_synt"/>
</dbReference>
<evidence type="ECO:0000313" key="8">
    <source>
        <dbReference type="EMBL" id="ABG64540.1"/>
    </source>
</evidence>
<dbReference type="EMBL" id="CP000390">
    <property type="protein sequence ID" value="ABG64540.1"/>
    <property type="molecule type" value="Genomic_DNA"/>
</dbReference>
<gene>
    <name evidence="6" type="primary">tilS</name>
    <name evidence="8" type="ordered locus">Meso_3168</name>
</gene>
<name>Q11DI5_CHESB</name>
<dbReference type="GO" id="GO:0032267">
    <property type="term" value="F:tRNA(Ile)-lysidine synthase activity"/>
    <property type="evidence" value="ECO:0007669"/>
    <property type="project" value="UniProtKB-EC"/>
</dbReference>
<evidence type="ECO:0000256" key="6">
    <source>
        <dbReference type="HAMAP-Rule" id="MF_01161"/>
    </source>
</evidence>
<feature type="domain" description="tRNA(Ile)-lysidine/2-thiocytidine synthase N-terminal" evidence="7">
    <location>
        <begin position="25"/>
        <end position="205"/>
    </location>
</feature>
<dbReference type="InterPro" id="IPR014729">
    <property type="entry name" value="Rossmann-like_a/b/a_fold"/>
</dbReference>
<dbReference type="HOGENOM" id="CLU_018869_3_3_5"/>
<dbReference type="EC" id="6.3.4.19" evidence="6"/>
<dbReference type="GO" id="GO:0005737">
    <property type="term" value="C:cytoplasm"/>
    <property type="evidence" value="ECO:0007669"/>
    <property type="project" value="UniProtKB-SubCell"/>
</dbReference>
<dbReference type="AlphaFoldDB" id="Q11DI5"/>
<evidence type="ECO:0000259" key="7">
    <source>
        <dbReference type="Pfam" id="PF01171"/>
    </source>
</evidence>
<comment type="similarity">
    <text evidence="6">Belongs to the tRNA(Ile)-lysidine synthase family.</text>
</comment>
<dbReference type="eggNOG" id="COG0037">
    <property type="taxonomic scope" value="Bacteria"/>
</dbReference>
<dbReference type="HAMAP" id="MF_01161">
    <property type="entry name" value="tRNA_Ile_lys_synt"/>
    <property type="match status" value="1"/>
</dbReference>
<dbReference type="PANTHER" id="PTHR43033">
    <property type="entry name" value="TRNA(ILE)-LYSIDINE SYNTHASE-RELATED"/>
    <property type="match status" value="1"/>
</dbReference>
<evidence type="ECO:0000256" key="1">
    <source>
        <dbReference type="ARBA" id="ARBA00022598"/>
    </source>
</evidence>
<reference evidence="8" key="1">
    <citation type="submission" date="2006-06" db="EMBL/GenBank/DDBJ databases">
        <title>Complete sequence of chromosome of Chelativorans sp. BNC1.</title>
        <authorList>
            <consortium name="US DOE Joint Genome Institute"/>
            <person name="Copeland A."/>
            <person name="Lucas S."/>
            <person name="Lapidus A."/>
            <person name="Barry K."/>
            <person name="Detter J.C."/>
            <person name="Glavina del Rio T."/>
            <person name="Hammon N."/>
            <person name="Israni S."/>
            <person name="Dalin E."/>
            <person name="Tice H."/>
            <person name="Pitluck S."/>
            <person name="Chertkov O."/>
            <person name="Brettin T."/>
            <person name="Bruce D."/>
            <person name="Han C."/>
            <person name="Tapia R."/>
            <person name="Gilna P."/>
            <person name="Schmutz J."/>
            <person name="Larimer F."/>
            <person name="Land M."/>
            <person name="Hauser L."/>
            <person name="Kyrpides N."/>
            <person name="Mikhailova N."/>
            <person name="Richardson P."/>
        </authorList>
    </citation>
    <scope>NUCLEOTIDE SEQUENCE</scope>
    <source>
        <strain evidence="8">BNC1</strain>
    </source>
</reference>
<dbReference type="PANTHER" id="PTHR43033:SF1">
    <property type="entry name" value="TRNA(ILE)-LYSIDINE SYNTHASE-RELATED"/>
    <property type="match status" value="1"/>
</dbReference>
<comment type="domain">
    <text evidence="6">The N-terminal region contains the highly conserved SGGXDS motif, predicted to be a P-loop motif involved in ATP binding.</text>
</comment>
<accession>Q11DI5</accession>
<feature type="binding site" evidence="6">
    <location>
        <begin position="30"/>
        <end position="35"/>
    </location>
    <ligand>
        <name>ATP</name>
        <dbReference type="ChEBI" id="CHEBI:30616"/>
    </ligand>
</feature>
<dbReference type="STRING" id="266779.Meso_3168"/>
<keyword evidence="1 6" id="KW-0436">Ligase</keyword>
<dbReference type="KEGG" id="mes:Meso_3168"/>
<evidence type="ECO:0000256" key="3">
    <source>
        <dbReference type="ARBA" id="ARBA00022741"/>
    </source>
</evidence>
<dbReference type="GO" id="GO:0005524">
    <property type="term" value="F:ATP binding"/>
    <property type="evidence" value="ECO:0007669"/>
    <property type="project" value="UniProtKB-UniRule"/>
</dbReference>
<dbReference type="NCBIfam" id="TIGR02432">
    <property type="entry name" value="lysidine_TilS_N"/>
    <property type="match status" value="1"/>
</dbReference>
<dbReference type="SUPFAM" id="SSF52402">
    <property type="entry name" value="Adenine nucleotide alpha hydrolases-like"/>
    <property type="match status" value="1"/>
</dbReference>
<dbReference type="GO" id="GO:0006400">
    <property type="term" value="P:tRNA modification"/>
    <property type="evidence" value="ECO:0007669"/>
    <property type="project" value="UniProtKB-UniRule"/>
</dbReference>
<keyword evidence="6" id="KW-0963">Cytoplasm</keyword>
<proteinExistence type="inferred from homology"/>
<dbReference type="Pfam" id="PF01171">
    <property type="entry name" value="ATP_bind_3"/>
    <property type="match status" value="1"/>
</dbReference>
<comment type="subcellular location">
    <subcellularLocation>
        <location evidence="6">Cytoplasm</location>
    </subcellularLocation>
</comment>
<sequence>MLSDTASPEPGALFSDIRFAGRKTVVAAVSGGGDSLALLFLLQDFLERQPSGPSLLAVTVDHGLRPDSATEARAVGELAAARGIAHRTLRWEEAKPKAGISAAAREARLALLARAAREAGTDLVFTAHTADDQAETLAMRLSRGGGRGAAGIAPATLFEGDVWFTRPLLHTRRAALRTYLGERGISWFEDPSNRDPRFERARVRACLDEDRTQALLAEAENAQRLRQEQGRAAADLIGSAATRVAPGLLRFALAAASEEKGGLYALRIVLAVAGGSPHLADEARSAALLRRALEDERCRVSLSRAVVTRKRDWLYLHRERRNLPETSLSGEQIWDGRYRLVPAGQLKGACVAAFGPANAAARDVAEAEAPAGLLRSALAAEPAIWRGDLCLGLASDMEGLVLQRLAQPWARLLPSFDLAPASALLELLNGSVPPILPFDGHKEQMG</sequence>
<dbReference type="Gene3D" id="3.40.50.620">
    <property type="entry name" value="HUPs"/>
    <property type="match status" value="1"/>
</dbReference>
<evidence type="ECO:0000256" key="5">
    <source>
        <dbReference type="ARBA" id="ARBA00048539"/>
    </source>
</evidence>
<dbReference type="InterPro" id="IPR012795">
    <property type="entry name" value="tRNA_Ile_lys_synt_N"/>
</dbReference>
<organism evidence="8">
    <name type="scientific">Chelativorans sp. (strain BNC1)</name>
    <dbReference type="NCBI Taxonomy" id="266779"/>
    <lineage>
        <taxon>Bacteria</taxon>
        <taxon>Pseudomonadati</taxon>
        <taxon>Pseudomonadota</taxon>
        <taxon>Alphaproteobacteria</taxon>
        <taxon>Hyphomicrobiales</taxon>
        <taxon>Phyllobacteriaceae</taxon>
        <taxon>Chelativorans</taxon>
    </lineage>
</organism>
<protein>
    <recommendedName>
        <fullName evidence="6">tRNA(Ile)-lysidine synthase</fullName>
        <ecNumber evidence="6">6.3.4.19</ecNumber>
    </recommendedName>
    <alternativeName>
        <fullName evidence="6">tRNA(Ile)-2-lysyl-cytidine synthase</fullName>
    </alternativeName>
    <alternativeName>
        <fullName evidence="6">tRNA(Ile)-lysidine synthetase</fullName>
    </alternativeName>
</protein>
<comment type="catalytic activity">
    <reaction evidence="5 6">
        <text>cytidine(34) in tRNA(Ile2) + L-lysine + ATP = lysidine(34) in tRNA(Ile2) + AMP + diphosphate + H(+)</text>
        <dbReference type="Rhea" id="RHEA:43744"/>
        <dbReference type="Rhea" id="RHEA-COMP:10625"/>
        <dbReference type="Rhea" id="RHEA-COMP:10670"/>
        <dbReference type="ChEBI" id="CHEBI:15378"/>
        <dbReference type="ChEBI" id="CHEBI:30616"/>
        <dbReference type="ChEBI" id="CHEBI:32551"/>
        <dbReference type="ChEBI" id="CHEBI:33019"/>
        <dbReference type="ChEBI" id="CHEBI:82748"/>
        <dbReference type="ChEBI" id="CHEBI:83665"/>
        <dbReference type="ChEBI" id="CHEBI:456215"/>
        <dbReference type="EC" id="6.3.4.19"/>
    </reaction>
</comment>
<keyword evidence="4 6" id="KW-0067">ATP-binding</keyword>
<keyword evidence="3 6" id="KW-0547">Nucleotide-binding</keyword>
<dbReference type="InterPro" id="IPR011063">
    <property type="entry name" value="TilS/TtcA_N"/>
</dbReference>
<evidence type="ECO:0000256" key="4">
    <source>
        <dbReference type="ARBA" id="ARBA00022840"/>
    </source>
</evidence>
<dbReference type="CDD" id="cd01992">
    <property type="entry name" value="TilS_N"/>
    <property type="match status" value="1"/>
</dbReference>
<evidence type="ECO:0000256" key="2">
    <source>
        <dbReference type="ARBA" id="ARBA00022694"/>
    </source>
</evidence>
<comment type="function">
    <text evidence="6">Ligates lysine onto the cytidine present at position 34 of the AUA codon-specific tRNA(Ile) that contains the anticodon CAU, in an ATP-dependent manner. Cytidine is converted to lysidine, thus changing the amino acid specificity of the tRNA from methionine to isoleucine.</text>
</comment>